<dbReference type="Proteomes" id="UP000326678">
    <property type="component" value="Chromosome Gxm1"/>
</dbReference>
<organism evidence="1 2">
    <name type="scientific">Nostoc sphaeroides CCNUC1</name>
    <dbReference type="NCBI Taxonomy" id="2653204"/>
    <lineage>
        <taxon>Bacteria</taxon>
        <taxon>Bacillati</taxon>
        <taxon>Cyanobacteriota</taxon>
        <taxon>Cyanophyceae</taxon>
        <taxon>Nostocales</taxon>
        <taxon>Nostocaceae</taxon>
        <taxon>Nostoc</taxon>
    </lineage>
</organism>
<accession>A0A5P8VT18</accession>
<keyword evidence="2" id="KW-1185">Reference proteome</keyword>
<dbReference type="AlphaFoldDB" id="A0A5P8VT18"/>
<gene>
    <name evidence="1" type="ORF">GXM_01061</name>
</gene>
<sequence>MTNVQPNLLQLAKQGDPKAIAALMNRSLQPKGVTAKVAFKDGCLQIMLESAQVTDQQALVAFVRKGIINLETELIERVKRIRAGELTYELDEILNKPVDLETLKLKKLEVVTQSSTSSTTSEFSIPTQKNNKLS</sequence>
<dbReference type="RefSeq" id="WP_152588310.1">
    <property type="nucleotide sequence ID" value="NZ_CP045226.1"/>
</dbReference>
<dbReference type="EMBL" id="CP045226">
    <property type="protein sequence ID" value="QFS43588.1"/>
    <property type="molecule type" value="Genomic_DNA"/>
</dbReference>
<name>A0A5P8VT18_9NOSO</name>
<protein>
    <submittedName>
        <fullName evidence="1">Uncharacterized protein</fullName>
    </submittedName>
</protein>
<evidence type="ECO:0000313" key="2">
    <source>
        <dbReference type="Proteomes" id="UP000326678"/>
    </source>
</evidence>
<dbReference type="KEGG" id="nsh:GXM_01061"/>
<proteinExistence type="predicted"/>
<evidence type="ECO:0000313" key="1">
    <source>
        <dbReference type="EMBL" id="QFS43588.1"/>
    </source>
</evidence>
<reference evidence="1 2" key="1">
    <citation type="submission" date="2019-10" db="EMBL/GenBank/DDBJ databases">
        <title>Genomic and transcriptomic insights into the perfect genentic adaptation of a filamentous nitrogen-fixing cyanobacterium to rice fields.</title>
        <authorList>
            <person name="Chen Z."/>
        </authorList>
    </citation>
    <scope>NUCLEOTIDE SEQUENCE [LARGE SCALE GENOMIC DNA]</scope>
    <source>
        <strain evidence="1">CCNUC1</strain>
    </source>
</reference>